<evidence type="ECO:0000313" key="2">
    <source>
        <dbReference type="Proteomes" id="UP000291838"/>
    </source>
</evidence>
<reference evidence="1 2" key="1">
    <citation type="submission" date="2019-01" db="EMBL/GenBank/DDBJ databases">
        <title>Novel species of Nocardioides.</title>
        <authorList>
            <person name="Liu Q."/>
            <person name="Xin Y.-H."/>
        </authorList>
    </citation>
    <scope>NUCLEOTIDE SEQUENCE [LARGE SCALE GENOMIC DNA]</scope>
    <source>
        <strain evidence="1 2">HLT3-15</strain>
    </source>
</reference>
<organism evidence="1 2">
    <name type="scientific">Nocardioides glacieisoli</name>
    <dbReference type="NCBI Taxonomy" id="1168730"/>
    <lineage>
        <taxon>Bacteria</taxon>
        <taxon>Bacillati</taxon>
        <taxon>Actinomycetota</taxon>
        <taxon>Actinomycetes</taxon>
        <taxon>Propionibacteriales</taxon>
        <taxon>Nocardioidaceae</taxon>
        <taxon>Nocardioides</taxon>
    </lineage>
</organism>
<evidence type="ECO:0008006" key="3">
    <source>
        <dbReference type="Google" id="ProtNLM"/>
    </source>
</evidence>
<protein>
    <recommendedName>
        <fullName evidence="3">Solute-binding protein family 5 domain-containing protein</fullName>
    </recommendedName>
</protein>
<keyword evidence="2" id="KW-1185">Reference proteome</keyword>
<evidence type="ECO:0000313" key="1">
    <source>
        <dbReference type="EMBL" id="RYB96647.1"/>
    </source>
</evidence>
<dbReference type="RefSeq" id="WP_129473595.1">
    <property type="nucleotide sequence ID" value="NZ_SDWS01000001.1"/>
</dbReference>
<dbReference type="Gene3D" id="3.10.105.10">
    <property type="entry name" value="Dipeptide-binding Protein, Domain 3"/>
    <property type="match status" value="1"/>
</dbReference>
<dbReference type="SUPFAM" id="SSF53850">
    <property type="entry name" value="Periplasmic binding protein-like II"/>
    <property type="match status" value="1"/>
</dbReference>
<comment type="caution">
    <text evidence="1">The sequence shown here is derived from an EMBL/GenBank/DDBJ whole genome shotgun (WGS) entry which is preliminary data.</text>
</comment>
<dbReference type="EMBL" id="SDWS01000001">
    <property type="protein sequence ID" value="RYB96647.1"/>
    <property type="molecule type" value="Genomic_DNA"/>
</dbReference>
<sequence length="547" mass="57526">MADLPPSVVEGSSVRVGWSQSLTSLNTASVDGDTQGNREVAAVTHDGFARVAGGEVVLDEDFGTVEVLDASPGAFSVRYDLAERTWSDGIPIDSADLLLAWAAGSGATNGEFDAVPSALQNTADVPDVDDFGRRIDVTFTRPVRSWQTALDVAVPAHVVGQAAFGIEDPMEAKQAVVDAILADDEDALADVAEVWSTGFDVNGSGDVPDELRVGSGPYLVKAIEAEGATTTVALEVNRAYDGGVPPSYERIEVVAGAEPLVGFPEDLDVVQLDPAVDSFATVRGLVRRDHHVAYTHAGQVWTLALRTHGVFASVEARRAFLRATTPADVRSAGAGDWEDAYSSTQSLLFAPESDGYEIALEDAGYRAAFEADVTDSALERTRAGVPGGAEVCVRHDSDDPFAAGALRGLAQSVAEAGWVVTDCGEPDISASPKGRATWQAVLVAIPLPEAPTDITAVWGGKRRSPLTGDRSPERERLVEQLDQTVDVYDARDLQVAIEAQLIEEAVALPLALDPVVTLSSRSMNAVLPDTGASATLLGDAGNWEPAK</sequence>
<dbReference type="OrthoDB" id="7888869at2"/>
<dbReference type="AlphaFoldDB" id="A0A4Q2S4S0"/>
<accession>A0A4Q2S4S0</accession>
<dbReference type="Proteomes" id="UP000291838">
    <property type="component" value="Unassembled WGS sequence"/>
</dbReference>
<gene>
    <name evidence="1" type="ORF">EUA06_03550</name>
</gene>
<dbReference type="Gene3D" id="3.40.190.10">
    <property type="entry name" value="Periplasmic binding protein-like II"/>
    <property type="match status" value="1"/>
</dbReference>
<name>A0A4Q2S4S0_9ACTN</name>
<proteinExistence type="predicted"/>